<dbReference type="SUPFAM" id="SSF50129">
    <property type="entry name" value="GroES-like"/>
    <property type="match status" value="1"/>
</dbReference>
<evidence type="ECO:0000313" key="6">
    <source>
        <dbReference type="EMBL" id="OLO10929.1"/>
    </source>
</evidence>
<keyword evidence="7" id="KW-1185">Reference proteome</keyword>
<dbReference type="CDD" id="cd08255">
    <property type="entry name" value="2-desacetyl-2-hydroxyethyl_bacteriochlorophyllide_like"/>
    <property type="match status" value="1"/>
</dbReference>
<dbReference type="Gene3D" id="3.40.50.720">
    <property type="entry name" value="NAD(P)-binding Rossmann-like Domain"/>
    <property type="match status" value="1"/>
</dbReference>
<evidence type="ECO:0000256" key="3">
    <source>
        <dbReference type="ARBA" id="ARBA00022723"/>
    </source>
</evidence>
<sequence>MHAANAQAFWIQAPGHGEIRQHALPTRQTNELLVRTRYSAVSRGTESLVFQGKIPESEYTRMRAPFQEGDFPGPVKYGYANVGVVEEGPVAWRGREIFCLYPHQTRYVVPIEAVVPLPEDLPATRAVLAANMETAVNALWDAAPRVGDRISVIGAGVVGSLVAWLCQQTAGVRVQLLDIDAGKAELAAVLGLPFRHPHDAEDEQDIVINASGSPHGLRSALALAGYEAEIIELSWFGRDEVALPLGEAFHSQRLTLRASQVGGVSPARRARRSHAQRLQLALTLLRDARLDALVDGESDFLDLPTTLARLSDADRPALCHRIRYS</sequence>
<dbReference type="Proteomes" id="UP000186806">
    <property type="component" value="Unassembled WGS sequence"/>
</dbReference>
<gene>
    <name evidence="6" type="ORF">BTW10_11905</name>
</gene>
<dbReference type="InterPro" id="IPR036291">
    <property type="entry name" value="NAD(P)-bd_dom_sf"/>
</dbReference>
<dbReference type="InterPro" id="IPR011032">
    <property type="entry name" value="GroES-like_sf"/>
</dbReference>
<dbReference type="PANTHER" id="PTHR43350:SF19">
    <property type="entry name" value="D-GULOSIDE 3-DEHYDROGENASE"/>
    <property type="match status" value="1"/>
</dbReference>
<dbReference type="GO" id="GO:0016491">
    <property type="term" value="F:oxidoreductase activity"/>
    <property type="evidence" value="ECO:0007669"/>
    <property type="project" value="UniProtKB-KW"/>
</dbReference>
<evidence type="ECO:0000256" key="5">
    <source>
        <dbReference type="ARBA" id="ARBA00023002"/>
    </source>
</evidence>
<evidence type="ECO:0000256" key="1">
    <source>
        <dbReference type="ARBA" id="ARBA00001947"/>
    </source>
</evidence>
<comment type="similarity">
    <text evidence="2">Belongs to the zinc-containing alcohol dehydrogenase family.</text>
</comment>
<dbReference type="SUPFAM" id="SSF51735">
    <property type="entry name" value="NAD(P)-binding Rossmann-fold domains"/>
    <property type="match status" value="1"/>
</dbReference>
<accession>A0A1Q8TB57</accession>
<reference evidence="6 7" key="1">
    <citation type="submission" date="2016-12" db="EMBL/GenBank/DDBJ databases">
        <title>Draft genome sequences of strains Salinicola socius SMB35, Salinicola sp. MH3R3-1 and Chromohalobacter sp. SMB17 from the Verkhnekamsk potash mining region of Russia.</title>
        <authorList>
            <person name="Mavrodi D.V."/>
            <person name="Olsson B.E."/>
            <person name="Korsakova E.S."/>
            <person name="Pyankova A."/>
            <person name="Mavrodi O.V."/>
            <person name="Plotnikova E.G."/>
        </authorList>
    </citation>
    <scope>NUCLEOTIDE SEQUENCE [LARGE SCALE GENOMIC DNA]</scope>
    <source>
        <strain evidence="6 7">SMB17</strain>
    </source>
</reference>
<evidence type="ECO:0000313" key="7">
    <source>
        <dbReference type="Proteomes" id="UP000186806"/>
    </source>
</evidence>
<dbReference type="GO" id="GO:0046872">
    <property type="term" value="F:metal ion binding"/>
    <property type="evidence" value="ECO:0007669"/>
    <property type="project" value="UniProtKB-KW"/>
</dbReference>
<comment type="caution">
    <text evidence="6">The sequence shown here is derived from an EMBL/GenBank/DDBJ whole genome shotgun (WGS) entry which is preliminary data.</text>
</comment>
<evidence type="ECO:0000256" key="2">
    <source>
        <dbReference type="ARBA" id="ARBA00008072"/>
    </source>
</evidence>
<evidence type="ECO:0000256" key="4">
    <source>
        <dbReference type="ARBA" id="ARBA00022833"/>
    </source>
</evidence>
<dbReference type="PANTHER" id="PTHR43350">
    <property type="entry name" value="NAD-DEPENDENT ALCOHOL DEHYDROGENASE"/>
    <property type="match status" value="1"/>
</dbReference>
<dbReference type="Gene3D" id="3.90.180.10">
    <property type="entry name" value="Medium-chain alcohol dehydrogenases, catalytic domain"/>
    <property type="match status" value="1"/>
</dbReference>
<dbReference type="EMBL" id="MSDQ01000029">
    <property type="protein sequence ID" value="OLO10929.1"/>
    <property type="molecule type" value="Genomic_DNA"/>
</dbReference>
<dbReference type="RefSeq" id="WP_075369599.1">
    <property type="nucleotide sequence ID" value="NZ_MSDQ01000029.1"/>
</dbReference>
<keyword evidence="3" id="KW-0479">Metal-binding</keyword>
<keyword evidence="4" id="KW-0862">Zinc</keyword>
<organism evidence="6 7">
    <name type="scientific">Chromohalobacter japonicus</name>
    <dbReference type="NCBI Taxonomy" id="223900"/>
    <lineage>
        <taxon>Bacteria</taxon>
        <taxon>Pseudomonadati</taxon>
        <taxon>Pseudomonadota</taxon>
        <taxon>Gammaproteobacteria</taxon>
        <taxon>Oceanospirillales</taxon>
        <taxon>Halomonadaceae</taxon>
        <taxon>Chromohalobacter</taxon>
    </lineage>
</organism>
<dbReference type="STRING" id="223900.GCA_000821045_02746"/>
<keyword evidence="5" id="KW-0560">Oxidoreductase</keyword>
<dbReference type="AlphaFoldDB" id="A0A1Q8TB57"/>
<name>A0A1Q8TB57_9GAMM</name>
<protein>
    <submittedName>
        <fullName evidence="6">Dehydrogenase</fullName>
    </submittedName>
</protein>
<proteinExistence type="inferred from homology"/>
<comment type="cofactor">
    <cofactor evidence="1">
        <name>Zn(2+)</name>
        <dbReference type="ChEBI" id="CHEBI:29105"/>
    </cofactor>
</comment>